<evidence type="ECO:0000256" key="2">
    <source>
        <dbReference type="ARBA" id="ARBA00023145"/>
    </source>
</evidence>
<dbReference type="SMART" id="SM00645">
    <property type="entry name" value="Pept_C1"/>
    <property type="match status" value="1"/>
</dbReference>
<evidence type="ECO:0000259" key="4">
    <source>
        <dbReference type="SMART" id="SM00645"/>
    </source>
</evidence>
<feature type="chain" id="PRO_5042255849" description="Peptidase C1A papain C-terminal domain-containing protein" evidence="3">
    <location>
        <begin position="19"/>
        <end position="329"/>
    </location>
</feature>
<dbReference type="SUPFAM" id="SSF54001">
    <property type="entry name" value="Cysteine proteinases"/>
    <property type="match status" value="1"/>
</dbReference>
<dbReference type="InterPro" id="IPR038765">
    <property type="entry name" value="Papain-like_cys_pep_sf"/>
</dbReference>
<dbReference type="GO" id="GO:0006508">
    <property type="term" value="P:proteolysis"/>
    <property type="evidence" value="ECO:0007669"/>
    <property type="project" value="InterPro"/>
</dbReference>
<dbReference type="GO" id="GO:0008234">
    <property type="term" value="F:cysteine-type peptidase activity"/>
    <property type="evidence" value="ECO:0007669"/>
    <property type="project" value="InterPro"/>
</dbReference>
<gene>
    <name evidence="5" type="ORF">CTAYLR_004893</name>
</gene>
<dbReference type="PRINTS" id="PR00705">
    <property type="entry name" value="PAPAIN"/>
</dbReference>
<accession>A0AAD7XUE9</accession>
<sequence length="329" mass="35890">MTTGLASYFVSLVCATAAARRQSEVLSREETERMGFTWRGNATEISSHELLRDHESYPDSFSWCDVNGTSYCSMSRNQHIPQYCGSCWAHGAVSSLADRIKIARGARGADVNPSVQHVLNCHGGGSCHGGTVDGPFQWLHRLSKEGTGLSYETANPYVACSSEMSSGLCSAGTWTCEPINIARTCPTFGEDCTAIDPYPNVQISDYGSIRGKYAMQKEIYERGPISCGIDALPILNYTTGIVDDFGTLVDHVVSVVGWGKEDDTSYWIVRNSWGEYWGLMGYVKVAFGALRLESQCSWAVVSSYTAPELDNQVHCYEGGENCATSSATF</sequence>
<evidence type="ECO:0000313" key="6">
    <source>
        <dbReference type="Proteomes" id="UP001230188"/>
    </source>
</evidence>
<feature type="signal peptide" evidence="3">
    <location>
        <begin position="1"/>
        <end position="18"/>
    </location>
</feature>
<proteinExistence type="inferred from homology"/>
<organism evidence="5 6">
    <name type="scientific">Chrysophaeum taylorii</name>
    <dbReference type="NCBI Taxonomy" id="2483200"/>
    <lineage>
        <taxon>Eukaryota</taxon>
        <taxon>Sar</taxon>
        <taxon>Stramenopiles</taxon>
        <taxon>Ochrophyta</taxon>
        <taxon>Pelagophyceae</taxon>
        <taxon>Pelagomonadales</taxon>
        <taxon>Pelagomonadaceae</taxon>
        <taxon>Chrysophaeum</taxon>
    </lineage>
</organism>
<reference evidence="5" key="1">
    <citation type="submission" date="2023-01" db="EMBL/GenBank/DDBJ databases">
        <title>Metagenome sequencing of chrysophaentin producing Chrysophaeum taylorii.</title>
        <authorList>
            <person name="Davison J."/>
            <person name="Bewley C."/>
        </authorList>
    </citation>
    <scope>NUCLEOTIDE SEQUENCE</scope>
    <source>
        <strain evidence="5">NIES-1699</strain>
    </source>
</reference>
<comment type="similarity">
    <text evidence="1">Belongs to the peptidase C1 family.</text>
</comment>
<dbReference type="AlphaFoldDB" id="A0AAD7XUE9"/>
<dbReference type="InterPro" id="IPR000668">
    <property type="entry name" value="Peptidase_C1A_C"/>
</dbReference>
<feature type="domain" description="Peptidase C1A papain C-terminal" evidence="4">
    <location>
        <begin position="57"/>
        <end position="300"/>
    </location>
</feature>
<dbReference type="Gene3D" id="3.90.70.10">
    <property type="entry name" value="Cysteine proteinases"/>
    <property type="match status" value="1"/>
</dbReference>
<dbReference type="PROSITE" id="PS00640">
    <property type="entry name" value="THIOL_PROTEASE_ASN"/>
    <property type="match status" value="1"/>
</dbReference>
<dbReference type="PANTHER" id="PTHR12411">
    <property type="entry name" value="CYSTEINE PROTEASE FAMILY C1-RELATED"/>
    <property type="match status" value="1"/>
</dbReference>
<dbReference type="InterPro" id="IPR025661">
    <property type="entry name" value="Pept_asp_AS"/>
</dbReference>
<dbReference type="Pfam" id="PF00112">
    <property type="entry name" value="Peptidase_C1"/>
    <property type="match status" value="1"/>
</dbReference>
<protein>
    <recommendedName>
        <fullName evidence="4">Peptidase C1A papain C-terminal domain-containing protein</fullName>
    </recommendedName>
</protein>
<dbReference type="EMBL" id="JAQMWT010000021">
    <property type="protein sequence ID" value="KAJ8613816.1"/>
    <property type="molecule type" value="Genomic_DNA"/>
</dbReference>
<name>A0AAD7XUE9_9STRA</name>
<keyword evidence="2" id="KW-0865">Zymogen</keyword>
<dbReference type="Proteomes" id="UP001230188">
    <property type="component" value="Unassembled WGS sequence"/>
</dbReference>
<evidence type="ECO:0000256" key="1">
    <source>
        <dbReference type="ARBA" id="ARBA00008455"/>
    </source>
</evidence>
<keyword evidence="6" id="KW-1185">Reference proteome</keyword>
<evidence type="ECO:0000313" key="5">
    <source>
        <dbReference type="EMBL" id="KAJ8613816.1"/>
    </source>
</evidence>
<keyword evidence="3" id="KW-0732">Signal</keyword>
<evidence type="ECO:0000256" key="3">
    <source>
        <dbReference type="SAM" id="SignalP"/>
    </source>
</evidence>
<dbReference type="InterPro" id="IPR013128">
    <property type="entry name" value="Peptidase_C1A"/>
</dbReference>
<comment type="caution">
    <text evidence="5">The sequence shown here is derived from an EMBL/GenBank/DDBJ whole genome shotgun (WGS) entry which is preliminary data.</text>
</comment>